<evidence type="ECO:0000256" key="3">
    <source>
        <dbReference type="ARBA" id="ARBA00023163"/>
    </source>
</evidence>
<dbReference type="PANTHER" id="PTHR44688">
    <property type="entry name" value="DNA-BINDING TRANSCRIPTIONAL ACTIVATOR DEVR_DOSR"/>
    <property type="match status" value="1"/>
</dbReference>
<dbReference type="InterPro" id="IPR000792">
    <property type="entry name" value="Tscrpt_reg_LuxR_C"/>
</dbReference>
<evidence type="ECO:0000313" key="5">
    <source>
        <dbReference type="EMBL" id="EON92505.1"/>
    </source>
</evidence>
<evidence type="ECO:0000256" key="1">
    <source>
        <dbReference type="ARBA" id="ARBA00023015"/>
    </source>
</evidence>
<accession>R8B1Q4</accession>
<evidence type="ECO:0000259" key="4">
    <source>
        <dbReference type="PROSITE" id="PS50043"/>
    </source>
</evidence>
<dbReference type="eggNOG" id="COG2197">
    <property type="taxonomic scope" value="Bacteria"/>
</dbReference>
<dbReference type="STRING" id="1318628.MARLIPOL_07129"/>
<dbReference type="PANTHER" id="PTHR44688:SF16">
    <property type="entry name" value="DNA-BINDING TRANSCRIPTIONAL ACTIVATOR DEVR_DOSR"/>
    <property type="match status" value="1"/>
</dbReference>
<keyword evidence="1" id="KW-0805">Transcription regulation</keyword>
<dbReference type="PROSITE" id="PS00622">
    <property type="entry name" value="HTH_LUXR_1"/>
    <property type="match status" value="1"/>
</dbReference>
<dbReference type="InterPro" id="IPR016032">
    <property type="entry name" value="Sig_transdc_resp-reg_C-effctor"/>
</dbReference>
<dbReference type="Gene3D" id="1.10.10.10">
    <property type="entry name" value="Winged helix-like DNA-binding domain superfamily/Winged helix DNA-binding domain"/>
    <property type="match status" value="1"/>
</dbReference>
<dbReference type="PRINTS" id="PR00038">
    <property type="entry name" value="HTHLUXR"/>
</dbReference>
<dbReference type="CDD" id="cd06170">
    <property type="entry name" value="LuxR_C_like"/>
    <property type="match status" value="1"/>
</dbReference>
<protein>
    <submittedName>
        <fullName evidence="5">LuxR family transcriptional regulator</fullName>
    </submittedName>
</protein>
<dbReference type="PROSITE" id="PS50043">
    <property type="entry name" value="HTH_LUXR_2"/>
    <property type="match status" value="1"/>
</dbReference>
<dbReference type="GO" id="GO:0003677">
    <property type="term" value="F:DNA binding"/>
    <property type="evidence" value="ECO:0007669"/>
    <property type="project" value="UniProtKB-KW"/>
</dbReference>
<name>R8B1Q4_9GAMM</name>
<keyword evidence="2" id="KW-0238">DNA-binding</keyword>
<evidence type="ECO:0000256" key="2">
    <source>
        <dbReference type="ARBA" id="ARBA00023125"/>
    </source>
</evidence>
<dbReference type="EMBL" id="ASAD01000010">
    <property type="protein sequence ID" value="EON92505.1"/>
    <property type="molecule type" value="Genomic_DNA"/>
</dbReference>
<organism evidence="5 6">
    <name type="scientific">Marinobacter lipolyticus SM19</name>
    <dbReference type="NCBI Taxonomy" id="1318628"/>
    <lineage>
        <taxon>Bacteria</taxon>
        <taxon>Pseudomonadati</taxon>
        <taxon>Pseudomonadota</taxon>
        <taxon>Gammaproteobacteria</taxon>
        <taxon>Pseudomonadales</taxon>
        <taxon>Marinobacteraceae</taxon>
        <taxon>Marinobacter</taxon>
    </lineage>
</organism>
<dbReference type="AlphaFoldDB" id="R8B1Q4"/>
<dbReference type="Pfam" id="PF00196">
    <property type="entry name" value="GerE"/>
    <property type="match status" value="1"/>
</dbReference>
<dbReference type="SUPFAM" id="SSF46894">
    <property type="entry name" value="C-terminal effector domain of the bipartite response regulators"/>
    <property type="match status" value="1"/>
</dbReference>
<sequence>MKDRVNQIQANESWQKNLAVLIEHQRLRSFPAMLEAFLSTLCFFDTILLLTYKKSLRPILVHPSDPEEQSDTLRQYLNHAYVLDPLFHAIKNGSSSGVVRLAEIMPDSFRSTEYYQTCYQNFGLVDEVNLLIRLDDKVTCAITLGRKASLESIPRTELNALQEFYPVISALVRQFWQAQAGEFLQYGRSDGPMKRALRTFASGVLTQREREITDLILRGFSSQAIADKLKISVGTVKVHRKNIHTRLNTSTQAEIFTQFINHLTHLEDNPTSIEH</sequence>
<dbReference type="OrthoDB" id="343383at2"/>
<dbReference type="SMART" id="SM00421">
    <property type="entry name" value="HTH_LUXR"/>
    <property type="match status" value="1"/>
</dbReference>
<reference evidence="5 6" key="1">
    <citation type="journal article" date="2013" name="Genome Announc.">
        <title>Draft Genome Sequence of the Moderately Halophilic Bacterium Marinobacter lipolyticus Strain SM19.</title>
        <authorList>
            <person name="Papke R.T."/>
            <person name="de la Haba R.R."/>
            <person name="Infante-Dominguez C."/>
            <person name="Perez D."/>
            <person name="Sanchez-Porro C."/>
            <person name="Lapierre P."/>
            <person name="Ventosa A."/>
        </authorList>
    </citation>
    <scope>NUCLEOTIDE SEQUENCE [LARGE SCALE GENOMIC DNA]</scope>
    <source>
        <strain evidence="5 6">SM19</strain>
    </source>
</reference>
<gene>
    <name evidence="5" type="ORF">MARLIPOL_07129</name>
</gene>
<proteinExistence type="predicted"/>
<evidence type="ECO:0000313" key="6">
    <source>
        <dbReference type="Proteomes" id="UP000016540"/>
    </source>
</evidence>
<keyword evidence="3" id="KW-0804">Transcription</keyword>
<comment type="caution">
    <text evidence="5">The sequence shown here is derived from an EMBL/GenBank/DDBJ whole genome shotgun (WGS) entry which is preliminary data.</text>
</comment>
<dbReference type="GO" id="GO:0006355">
    <property type="term" value="P:regulation of DNA-templated transcription"/>
    <property type="evidence" value="ECO:0007669"/>
    <property type="project" value="InterPro"/>
</dbReference>
<feature type="domain" description="HTH luxR-type" evidence="4">
    <location>
        <begin position="198"/>
        <end position="263"/>
    </location>
</feature>
<dbReference type="PATRIC" id="fig|1318628.3.peg.1427"/>
<keyword evidence="6" id="KW-1185">Reference proteome</keyword>
<dbReference type="Proteomes" id="UP000016540">
    <property type="component" value="Unassembled WGS sequence"/>
</dbReference>
<dbReference type="HOGENOM" id="CLU_067793_0_0_6"/>
<dbReference type="InterPro" id="IPR036388">
    <property type="entry name" value="WH-like_DNA-bd_sf"/>
</dbReference>